<evidence type="ECO:0000313" key="2">
    <source>
        <dbReference type="Proteomes" id="UP001597110"/>
    </source>
</evidence>
<organism evidence="1 2">
    <name type="scientific">Lysobacter brunescens</name>
    <dbReference type="NCBI Taxonomy" id="262323"/>
    <lineage>
        <taxon>Bacteria</taxon>
        <taxon>Pseudomonadati</taxon>
        <taxon>Pseudomonadota</taxon>
        <taxon>Gammaproteobacteria</taxon>
        <taxon>Lysobacterales</taxon>
        <taxon>Lysobacteraceae</taxon>
        <taxon>Lysobacter</taxon>
    </lineage>
</organism>
<gene>
    <name evidence="1" type="ORF">ACFQ0E_08790</name>
</gene>
<accession>A0ABW2YB86</accession>
<dbReference type="EMBL" id="JBHTIF010000001">
    <property type="protein sequence ID" value="MFD0725696.1"/>
    <property type="molecule type" value="Genomic_DNA"/>
</dbReference>
<evidence type="ECO:0000313" key="1">
    <source>
        <dbReference type="EMBL" id="MFD0725696.1"/>
    </source>
</evidence>
<name>A0ABW2YB86_9GAMM</name>
<proteinExistence type="predicted"/>
<dbReference type="RefSeq" id="WP_386823283.1">
    <property type="nucleotide sequence ID" value="NZ_JBHTIF010000001.1"/>
</dbReference>
<sequence>MATTACASSQPSEATQAVQQVEMAEARLGPHRFRMPVEMFRYGIAPEGGRRFEMMLRLPEQSPVAVEPAPGSVEQAMLLSVEVVRIDGVPVSHMLSFWMRETPPDASPDLLGGDEPRIAGESVHGLRAFPVADGAATRSDPRDRFLGPESQRPVPSFIECTPRAQPDGVALVDGRAVKQGDGGSIATCDHAFLLEDDLAVHLRYARVHLPQWRGIESRLAARLREAMAAAKAAPAAR</sequence>
<keyword evidence="2" id="KW-1185">Reference proteome</keyword>
<dbReference type="Proteomes" id="UP001597110">
    <property type="component" value="Unassembled WGS sequence"/>
</dbReference>
<reference evidence="2" key="1">
    <citation type="journal article" date="2019" name="Int. J. Syst. Evol. Microbiol.">
        <title>The Global Catalogue of Microorganisms (GCM) 10K type strain sequencing project: providing services to taxonomists for standard genome sequencing and annotation.</title>
        <authorList>
            <consortium name="The Broad Institute Genomics Platform"/>
            <consortium name="The Broad Institute Genome Sequencing Center for Infectious Disease"/>
            <person name="Wu L."/>
            <person name="Ma J."/>
        </authorList>
    </citation>
    <scope>NUCLEOTIDE SEQUENCE [LARGE SCALE GENOMIC DNA]</scope>
    <source>
        <strain evidence="2">CCUG 55585</strain>
    </source>
</reference>
<comment type="caution">
    <text evidence="1">The sequence shown here is derived from an EMBL/GenBank/DDBJ whole genome shotgun (WGS) entry which is preliminary data.</text>
</comment>
<protein>
    <submittedName>
        <fullName evidence="1">Uncharacterized protein</fullName>
    </submittedName>
</protein>